<protein>
    <submittedName>
        <fullName evidence="8">Auxin efflux carrier</fullName>
    </submittedName>
</protein>
<evidence type="ECO:0000313" key="9">
    <source>
        <dbReference type="Proteomes" id="UP000011910"/>
    </source>
</evidence>
<keyword evidence="3" id="KW-1003">Cell membrane</keyword>
<organism evidence="8 9">
    <name type="scientific">Cesiribacter andamanensis AMV16</name>
    <dbReference type="NCBI Taxonomy" id="1279009"/>
    <lineage>
        <taxon>Bacteria</taxon>
        <taxon>Pseudomonadati</taxon>
        <taxon>Bacteroidota</taxon>
        <taxon>Cytophagia</taxon>
        <taxon>Cytophagales</taxon>
        <taxon>Cesiribacteraceae</taxon>
        <taxon>Cesiribacter</taxon>
    </lineage>
</organism>
<dbReference type="RefSeq" id="WP_009193934.1">
    <property type="nucleotide sequence ID" value="NZ_AODQ01000007.1"/>
</dbReference>
<dbReference type="OrthoDB" id="9786183at2"/>
<dbReference type="PANTHER" id="PTHR36838:SF1">
    <property type="entry name" value="SLR1864 PROTEIN"/>
    <property type="match status" value="1"/>
</dbReference>
<sequence length="303" mass="32661">MLSLLIIPLCLGGGLLLQRLAPPAWLPRLLSLAVINVALPALILEKIPILQLQEEHLLPVLMPWLVFSVGWLGFSYLGRRAGWERTTKGGIILTCSLGNTSFVGIPVMHALWGAAGVEVAILADQPGSFAALSTVGIAAASWYAGGRVSVGAIAARMAKFPPFIAFVLAVVLNMAAWAPQGLLLQGLHYGGLLVVPFSLLAVGLQVELRGLFRPRREILMGLGYKLLLAPLMIFVLYMLLLQQRGLMAMGSVLEAAMGPMVTATLIAERFGLNPPLVRQVLSLGILLSFFTLVFWYWLVQSMG</sequence>
<feature type="transmembrane region" description="Helical" evidence="7">
    <location>
        <begin position="157"/>
        <end position="177"/>
    </location>
</feature>
<comment type="caution">
    <text evidence="8">The sequence shown here is derived from an EMBL/GenBank/DDBJ whole genome shotgun (WGS) entry which is preliminary data.</text>
</comment>
<feature type="transmembrane region" description="Helical" evidence="7">
    <location>
        <begin position="246"/>
        <end position="267"/>
    </location>
</feature>
<keyword evidence="2" id="KW-0813">Transport</keyword>
<name>M7P191_9BACT</name>
<feature type="transmembrane region" description="Helical" evidence="7">
    <location>
        <begin position="218"/>
        <end position="240"/>
    </location>
</feature>
<evidence type="ECO:0000256" key="1">
    <source>
        <dbReference type="ARBA" id="ARBA00004141"/>
    </source>
</evidence>
<dbReference type="AlphaFoldDB" id="M7P191"/>
<evidence type="ECO:0000256" key="5">
    <source>
        <dbReference type="ARBA" id="ARBA00022989"/>
    </source>
</evidence>
<feature type="transmembrane region" description="Helical" evidence="7">
    <location>
        <begin position="189"/>
        <end position="206"/>
    </location>
</feature>
<feature type="transmembrane region" description="Helical" evidence="7">
    <location>
        <begin position="90"/>
        <end position="115"/>
    </location>
</feature>
<accession>M7P191</accession>
<feature type="transmembrane region" description="Helical" evidence="7">
    <location>
        <begin position="127"/>
        <end position="145"/>
    </location>
</feature>
<keyword evidence="5 7" id="KW-1133">Transmembrane helix</keyword>
<dbReference type="InterPro" id="IPR004776">
    <property type="entry name" value="Mem_transp_PIN-like"/>
</dbReference>
<dbReference type="Proteomes" id="UP000011910">
    <property type="component" value="Unassembled WGS sequence"/>
</dbReference>
<evidence type="ECO:0000256" key="3">
    <source>
        <dbReference type="ARBA" id="ARBA00022475"/>
    </source>
</evidence>
<dbReference type="STRING" id="1279009.ADICEAN_00527"/>
<dbReference type="EMBL" id="AODQ01000007">
    <property type="protein sequence ID" value="EMR04364.1"/>
    <property type="molecule type" value="Genomic_DNA"/>
</dbReference>
<dbReference type="Pfam" id="PF03547">
    <property type="entry name" value="Mem_trans"/>
    <property type="match status" value="1"/>
</dbReference>
<dbReference type="PATRIC" id="fig|1279009.4.peg.537"/>
<dbReference type="GO" id="GO:0016020">
    <property type="term" value="C:membrane"/>
    <property type="evidence" value="ECO:0007669"/>
    <property type="project" value="UniProtKB-SubCell"/>
</dbReference>
<keyword evidence="9" id="KW-1185">Reference proteome</keyword>
<evidence type="ECO:0000256" key="6">
    <source>
        <dbReference type="ARBA" id="ARBA00023136"/>
    </source>
</evidence>
<keyword evidence="4 7" id="KW-0812">Transmembrane</keyword>
<dbReference type="eggNOG" id="COG0679">
    <property type="taxonomic scope" value="Bacteria"/>
</dbReference>
<dbReference type="GO" id="GO:0055085">
    <property type="term" value="P:transmembrane transport"/>
    <property type="evidence" value="ECO:0007669"/>
    <property type="project" value="InterPro"/>
</dbReference>
<feature type="transmembrane region" description="Helical" evidence="7">
    <location>
        <begin position="57"/>
        <end position="78"/>
    </location>
</feature>
<feature type="transmembrane region" description="Helical" evidence="7">
    <location>
        <begin position="279"/>
        <end position="298"/>
    </location>
</feature>
<gene>
    <name evidence="8" type="ORF">ADICEAN_00527</name>
</gene>
<reference evidence="8 9" key="1">
    <citation type="journal article" date="2013" name="Genome Announc.">
        <title>Draft Genome Sequence of Cesiribacter andamanensis Strain AMV16T, Isolated from a Soil Sample from a Mud Volcano in the Andaman Islands, India.</title>
        <authorList>
            <person name="Shivaji S."/>
            <person name="Ara S."/>
            <person name="Begum Z."/>
            <person name="Srinivas T.N."/>
            <person name="Singh A."/>
            <person name="Kumar Pinnaka A."/>
        </authorList>
    </citation>
    <scope>NUCLEOTIDE SEQUENCE [LARGE SCALE GENOMIC DNA]</scope>
    <source>
        <strain evidence="8 9">AMV16</strain>
    </source>
</reference>
<evidence type="ECO:0000256" key="7">
    <source>
        <dbReference type="SAM" id="Phobius"/>
    </source>
</evidence>
<evidence type="ECO:0000256" key="4">
    <source>
        <dbReference type="ARBA" id="ARBA00022692"/>
    </source>
</evidence>
<keyword evidence="6 7" id="KW-0472">Membrane</keyword>
<dbReference type="PANTHER" id="PTHR36838">
    <property type="entry name" value="AUXIN EFFLUX CARRIER FAMILY PROTEIN"/>
    <property type="match status" value="1"/>
</dbReference>
<comment type="subcellular location">
    <subcellularLocation>
        <location evidence="1">Membrane</location>
        <topology evidence="1">Multi-pass membrane protein</topology>
    </subcellularLocation>
</comment>
<proteinExistence type="predicted"/>
<evidence type="ECO:0000256" key="2">
    <source>
        <dbReference type="ARBA" id="ARBA00022448"/>
    </source>
</evidence>
<evidence type="ECO:0000313" key="8">
    <source>
        <dbReference type="EMBL" id="EMR04364.1"/>
    </source>
</evidence>